<feature type="non-terminal residue" evidence="1">
    <location>
        <position position="223"/>
    </location>
</feature>
<evidence type="ECO:0000313" key="1">
    <source>
        <dbReference type="EMBL" id="SVE31496.1"/>
    </source>
</evidence>
<sequence length="223" mass="23911">MNGTGTDTDRKLITSNGSDYAAVKLCMERKLRDNYVSMPKKKGKKRKQPGKWRIVFIPCTSPVLPTKPRTMKQSQAAITAPIRRAHIGALAEYAADDDAMNSSFASEADNSSLMPLLSPEQTADLTQHPRGAWRSHVGAGNASSPRMEQASAEVRTVAASGGVGSSSAAAAHVFRVGQQVVVAGRDGASFDAENNTDYAGTVHELLDGGGYSVRHTLTRRLRR</sequence>
<accession>A0A383CGH5</accession>
<protein>
    <submittedName>
        <fullName evidence="1">Uncharacterized protein</fullName>
    </submittedName>
</protein>
<dbReference type="AlphaFoldDB" id="A0A383CGH5"/>
<name>A0A383CGH5_9ZZZZ</name>
<organism evidence="1">
    <name type="scientific">marine metagenome</name>
    <dbReference type="NCBI Taxonomy" id="408172"/>
    <lineage>
        <taxon>unclassified sequences</taxon>
        <taxon>metagenomes</taxon>
        <taxon>ecological metagenomes</taxon>
    </lineage>
</organism>
<reference evidence="1" key="1">
    <citation type="submission" date="2018-05" db="EMBL/GenBank/DDBJ databases">
        <authorList>
            <person name="Lanie J.A."/>
            <person name="Ng W.-L."/>
            <person name="Kazmierczak K.M."/>
            <person name="Andrzejewski T.M."/>
            <person name="Davidsen T.M."/>
            <person name="Wayne K.J."/>
            <person name="Tettelin H."/>
            <person name="Glass J.I."/>
            <person name="Rusch D."/>
            <person name="Podicherti R."/>
            <person name="Tsui H.-C.T."/>
            <person name="Winkler M.E."/>
        </authorList>
    </citation>
    <scope>NUCLEOTIDE SEQUENCE</scope>
</reference>
<proteinExistence type="predicted"/>
<dbReference type="EMBL" id="UINC01208780">
    <property type="protein sequence ID" value="SVE31496.1"/>
    <property type="molecule type" value="Genomic_DNA"/>
</dbReference>
<gene>
    <name evidence="1" type="ORF">METZ01_LOCUS484350</name>
</gene>